<evidence type="ECO:0000259" key="1">
    <source>
        <dbReference type="Pfam" id="PF12902"/>
    </source>
</evidence>
<reference evidence="2 3" key="1">
    <citation type="submission" date="2017-04" db="EMBL/GenBank/DDBJ databases">
        <title>Genome Sequence of the Model Brown-Rot Fungus Postia placenta SB12.</title>
        <authorList>
            <consortium name="DOE Joint Genome Institute"/>
            <person name="Gaskell J."/>
            <person name="Kersten P."/>
            <person name="Larrondo L.F."/>
            <person name="Canessa P."/>
            <person name="Martinez D."/>
            <person name="Hibbett D."/>
            <person name="Schmoll M."/>
            <person name="Kubicek C.P."/>
            <person name="Martinez A.T."/>
            <person name="Yadav J."/>
            <person name="Master E."/>
            <person name="Magnuson J.K."/>
            <person name="James T."/>
            <person name="Yaver D."/>
            <person name="Berka R."/>
            <person name="Labutti K."/>
            <person name="Lipzen A."/>
            <person name="Aerts A."/>
            <person name="Barry K."/>
            <person name="Henrissat B."/>
            <person name="Blanchette R."/>
            <person name="Grigoriev I."/>
            <person name="Cullen D."/>
        </authorList>
    </citation>
    <scope>NUCLEOTIDE SEQUENCE [LARGE SCALE GENOMIC DNA]</scope>
    <source>
        <strain evidence="2 3">MAD-698-R-SB12</strain>
    </source>
</reference>
<evidence type="ECO:0000313" key="3">
    <source>
        <dbReference type="Proteomes" id="UP000194127"/>
    </source>
</evidence>
<dbReference type="AlphaFoldDB" id="A0A1X6MME3"/>
<dbReference type="Pfam" id="PF12902">
    <property type="entry name" value="Ferritin-like"/>
    <property type="match status" value="1"/>
</dbReference>
<dbReference type="EMBL" id="KZ110608">
    <property type="protein sequence ID" value="OSX57525.1"/>
    <property type="molecule type" value="Genomic_DNA"/>
</dbReference>
<dbReference type="RefSeq" id="XP_024334319.1">
    <property type="nucleotide sequence ID" value="XM_024477185.1"/>
</dbReference>
<gene>
    <name evidence="2" type="ORF">POSPLADRAFT_1036954</name>
</gene>
<evidence type="ECO:0000313" key="2">
    <source>
        <dbReference type="EMBL" id="OSX57525.1"/>
    </source>
</evidence>
<dbReference type="PANTHER" id="PTHR34400:SF4">
    <property type="entry name" value="MEMBRANE PROTEIN"/>
    <property type="match status" value="1"/>
</dbReference>
<keyword evidence="3" id="KW-1185">Reference proteome</keyword>
<dbReference type="InterPro" id="IPR012347">
    <property type="entry name" value="Ferritin-like"/>
</dbReference>
<organism evidence="2 3">
    <name type="scientific">Postia placenta MAD-698-R-SB12</name>
    <dbReference type="NCBI Taxonomy" id="670580"/>
    <lineage>
        <taxon>Eukaryota</taxon>
        <taxon>Fungi</taxon>
        <taxon>Dikarya</taxon>
        <taxon>Basidiomycota</taxon>
        <taxon>Agaricomycotina</taxon>
        <taxon>Agaricomycetes</taxon>
        <taxon>Polyporales</taxon>
        <taxon>Adustoporiaceae</taxon>
        <taxon>Rhodonia</taxon>
    </lineage>
</organism>
<name>A0A1X6MME3_9APHY</name>
<accession>A0A1X6MME3</accession>
<dbReference type="PANTHER" id="PTHR34400">
    <property type="match status" value="1"/>
</dbReference>
<dbReference type="GeneID" id="36322135"/>
<dbReference type="OrthoDB" id="3143730at2759"/>
<feature type="domain" description="Iminophenyl-pyruvate dimer synthase" evidence="1">
    <location>
        <begin position="28"/>
        <end position="246"/>
    </location>
</feature>
<proteinExistence type="predicted"/>
<protein>
    <recommendedName>
        <fullName evidence="1">Iminophenyl-pyruvate dimer synthase domain-containing protein</fullName>
    </recommendedName>
</protein>
<dbReference type="Proteomes" id="UP000194127">
    <property type="component" value="Unassembled WGS sequence"/>
</dbReference>
<sequence>MTAGPIISCSKVTVNGIFAGKPGLLTMLRDALRVELTTIPLYLFSMYSIDLTKDDGSGVRAKSQIAVVVKQEMLHMALAGNLITAIDTRGPTLYAKDYIPTYGGDTDTVLRTKIPLKLERCKKNALQRFLQIEAPYEPFPELSPEEESADLKLMVKPGTVHAELEEYNSIGEFYRDLEEQIKLSKDKIKFSNKERQFSGAEFFDGMMVQITDHAAAHQAIDTIINQGEGTVGYPEAHYQLFLELYQKRKTWTCWPVTASPSTEKYKGNEYIYQLSRAFDAAYCYLLVIIEAAWQTADSLRRRKLIRNIHPIMLDILNPLAGELVQQKLTDEENAAPTFNFYETSAGENNTDKAGVELWGAIRTHLDAAIAAASVVQKRGLELVRFSIERASYPTET</sequence>
<dbReference type="Gene3D" id="1.20.1260.10">
    <property type="match status" value="1"/>
</dbReference>
<dbReference type="STRING" id="670580.A0A1X6MME3"/>
<dbReference type="InterPro" id="IPR026820">
    <property type="entry name" value="VioB/RebD_dom"/>
</dbReference>